<reference evidence="1" key="1">
    <citation type="submission" date="2024-07" db="EMBL/GenBank/DDBJ databases">
        <authorList>
            <person name="Li X.-J."/>
            <person name="Wang X."/>
        </authorList>
    </citation>
    <scope>NUCLEOTIDE SEQUENCE</scope>
    <source>
        <strain evidence="1">HSP-334</strain>
    </source>
</reference>
<organism evidence="1">
    <name type="scientific">Leptotrichia rugosa</name>
    <dbReference type="NCBI Taxonomy" id="3239302"/>
    <lineage>
        <taxon>Bacteria</taxon>
        <taxon>Fusobacteriati</taxon>
        <taxon>Fusobacteriota</taxon>
        <taxon>Fusobacteriia</taxon>
        <taxon>Fusobacteriales</taxon>
        <taxon>Leptotrichiaceae</taxon>
        <taxon>Leptotrichia</taxon>
    </lineage>
</organism>
<name>A0AB39VG08_9FUSO</name>
<dbReference type="KEGG" id="lrug:AB8B22_07315"/>
<accession>A0AB39VG08</accession>
<dbReference type="EMBL" id="CP165644">
    <property type="protein sequence ID" value="XDU66225.1"/>
    <property type="molecule type" value="Genomic_DNA"/>
</dbReference>
<evidence type="ECO:0000313" key="1">
    <source>
        <dbReference type="EMBL" id="XDU66225.1"/>
    </source>
</evidence>
<dbReference type="RefSeq" id="WP_369710620.1">
    <property type="nucleotide sequence ID" value="NZ_CP165644.1"/>
</dbReference>
<gene>
    <name evidence="1" type="ORF">AB8B22_07315</name>
</gene>
<sequence length="287" mass="34113">MKNSKYIYEVELEQITPYVNEIDGKGKDILRPTEFKPRFDRFLAGKYKEKDIEKFLLESNGEKRKAFDYNVTIKTRGKYDNRKEYRIFMTAGGKKVEGYKARKENIKLEIFFFSLNSEMIKLIKENLPEFLATTNFGKRKNKCFGSFYISKTDLSYKDIDEIEALKDYKFFKTDAENKEYLELKGNDVEKILEDLEFKTKIKERISKKALILLRIEINRKESLGAMKILKTKNNDYRLYFIPNLELIKALTKEDKIYETKKQTKEFSISEILLINQKYLIIKSLISI</sequence>
<protein>
    <submittedName>
        <fullName evidence="1">Uncharacterized protein</fullName>
    </submittedName>
</protein>
<dbReference type="AlphaFoldDB" id="A0AB39VG08"/>
<proteinExistence type="predicted"/>